<dbReference type="SUPFAM" id="SSF52777">
    <property type="entry name" value="CoA-dependent acyltransferases"/>
    <property type="match status" value="1"/>
</dbReference>
<evidence type="ECO:0008006" key="4">
    <source>
        <dbReference type="Google" id="ProtNLM"/>
    </source>
</evidence>
<evidence type="ECO:0000313" key="3">
    <source>
        <dbReference type="Proteomes" id="UP001428341"/>
    </source>
</evidence>
<comment type="similarity">
    <text evidence="1">Belongs to the plant acyltransferase family.</text>
</comment>
<name>A0AAP0MUY6_9ROSI</name>
<dbReference type="PANTHER" id="PTHR31642:SF318">
    <property type="entry name" value="OMEGA-HYDROXYPALMITATE O-FERULOYL TRANSFERASE"/>
    <property type="match status" value="1"/>
</dbReference>
<accession>A0AAP0MUY6</accession>
<evidence type="ECO:0000256" key="1">
    <source>
        <dbReference type="ARBA" id="ARBA00009861"/>
    </source>
</evidence>
<proteinExistence type="inferred from homology"/>
<dbReference type="PANTHER" id="PTHR31642">
    <property type="entry name" value="TRICHOTHECENE 3-O-ACETYLTRANSFERASE"/>
    <property type="match status" value="1"/>
</dbReference>
<dbReference type="InterPro" id="IPR023213">
    <property type="entry name" value="CAT-like_dom_sf"/>
</dbReference>
<dbReference type="Gene3D" id="3.30.559.10">
    <property type="entry name" value="Chloramphenicol acetyltransferase-like domain"/>
    <property type="match status" value="2"/>
</dbReference>
<dbReference type="AlphaFoldDB" id="A0AAP0MUY6"/>
<comment type="caution">
    <text evidence="2">The sequence shown here is derived from an EMBL/GenBank/DDBJ whole genome shotgun (WGS) entry which is preliminary data.</text>
</comment>
<protein>
    <recommendedName>
        <fullName evidence="4">Omega-hydroxypalmitate O-feruloyl transferase</fullName>
    </recommendedName>
</protein>
<reference evidence="2 3" key="1">
    <citation type="submission" date="2024-05" db="EMBL/GenBank/DDBJ databases">
        <title>Haplotype-resolved chromosome-level genome assembly of Huyou (Citrus changshanensis).</title>
        <authorList>
            <person name="Miao C."/>
            <person name="Chen W."/>
            <person name="Wu Y."/>
            <person name="Wang L."/>
            <person name="Zhao S."/>
            <person name="Grierson D."/>
            <person name="Xu C."/>
            <person name="Chen K."/>
        </authorList>
    </citation>
    <scope>NUCLEOTIDE SEQUENCE [LARGE SCALE GENOMIC DNA]</scope>
    <source>
        <strain evidence="2">01-14</strain>
        <tissue evidence="2">Leaf</tissue>
    </source>
</reference>
<dbReference type="GO" id="GO:0016747">
    <property type="term" value="F:acyltransferase activity, transferring groups other than amino-acyl groups"/>
    <property type="evidence" value="ECO:0007669"/>
    <property type="project" value="TreeGrafter"/>
</dbReference>
<keyword evidence="3" id="KW-1185">Reference proteome</keyword>
<sequence>MFPMEESQENGCTPISVRMTEPVFIQPETETCKEPYFLSSLDHAVIDMMKTVYIYKLDGKKSSEEARDLIKQALAKVLVHYYPLAGRLRRSSSGNLFVECNNSIKGVPFVEAVADSEIEKLGDITVPDTVTLENLVYDVPGVENILEMPLMTAQVTRFKCGGLVFGMAINHCMVDGISAMQFVNSWAETARGITLTMPPVLDRSILMPKKPSVDKNDSETLTEVEISDVSKIETLYQEQKMIYKSFKFDQNRLAGLKKKAMENGELTYCSSFTVLAAFLWRARSQALKMKPQQQTKLVFTVDIRSKLKTNPLPKGFFGNGVLVTQCLCTAEELVQKPFSFAVKMVQNAIQMVNEDYIKGFIESFDVNARPPSLTATLVITSWTRIAFNAADFGWGEPTQFGSTRIPKEVGLFIPEGKDKNGIVLVLGLPVSAMNTFQELITSIRLSC</sequence>
<dbReference type="EMBL" id="JBCGBO010000002">
    <property type="protein sequence ID" value="KAK9222669.1"/>
    <property type="molecule type" value="Genomic_DNA"/>
</dbReference>
<gene>
    <name evidence="2" type="ORF">WN944_011105</name>
</gene>
<evidence type="ECO:0000313" key="2">
    <source>
        <dbReference type="EMBL" id="KAK9222669.1"/>
    </source>
</evidence>
<dbReference type="Pfam" id="PF02458">
    <property type="entry name" value="Transferase"/>
    <property type="match status" value="1"/>
</dbReference>
<dbReference type="Proteomes" id="UP001428341">
    <property type="component" value="Unassembled WGS sequence"/>
</dbReference>
<dbReference type="InterPro" id="IPR050317">
    <property type="entry name" value="Plant_Fungal_Acyltransferase"/>
</dbReference>
<organism evidence="2 3">
    <name type="scientific">Citrus x changshan-huyou</name>
    <dbReference type="NCBI Taxonomy" id="2935761"/>
    <lineage>
        <taxon>Eukaryota</taxon>
        <taxon>Viridiplantae</taxon>
        <taxon>Streptophyta</taxon>
        <taxon>Embryophyta</taxon>
        <taxon>Tracheophyta</taxon>
        <taxon>Spermatophyta</taxon>
        <taxon>Magnoliopsida</taxon>
        <taxon>eudicotyledons</taxon>
        <taxon>Gunneridae</taxon>
        <taxon>Pentapetalae</taxon>
        <taxon>rosids</taxon>
        <taxon>malvids</taxon>
        <taxon>Sapindales</taxon>
        <taxon>Rutaceae</taxon>
        <taxon>Aurantioideae</taxon>
        <taxon>Citrus</taxon>
    </lineage>
</organism>